<dbReference type="Proteomes" id="UP000518206">
    <property type="component" value="Unassembled WGS sequence"/>
</dbReference>
<dbReference type="CDD" id="cd08501">
    <property type="entry name" value="PBP2_Lpqw"/>
    <property type="match status" value="1"/>
</dbReference>
<feature type="chain" id="PRO_5038379005" evidence="4">
    <location>
        <begin position="23"/>
        <end position="607"/>
    </location>
</feature>
<reference evidence="6 7" key="1">
    <citation type="submission" date="2020-08" db="EMBL/GenBank/DDBJ databases">
        <title>The Agave Microbiome: Exploring the role of microbial communities in plant adaptations to desert environments.</title>
        <authorList>
            <person name="Partida-Martinez L.P."/>
        </authorList>
    </citation>
    <scope>NUCLEOTIDE SEQUENCE [LARGE SCALE GENOMIC DNA]</scope>
    <source>
        <strain evidence="6 7">RAS26</strain>
    </source>
</reference>
<dbReference type="PANTHER" id="PTHR30290">
    <property type="entry name" value="PERIPLASMIC BINDING COMPONENT OF ABC TRANSPORTER"/>
    <property type="match status" value="1"/>
</dbReference>
<evidence type="ECO:0000256" key="2">
    <source>
        <dbReference type="ARBA" id="ARBA00022448"/>
    </source>
</evidence>
<keyword evidence="2" id="KW-0813">Transport</keyword>
<comment type="similarity">
    <text evidence="1">Belongs to the bacterial solute-binding protein 5 family.</text>
</comment>
<dbReference type="Gene3D" id="3.90.76.10">
    <property type="entry name" value="Dipeptide-binding Protein, Domain 1"/>
    <property type="match status" value="1"/>
</dbReference>
<dbReference type="PIRSF" id="PIRSF002741">
    <property type="entry name" value="MppA"/>
    <property type="match status" value="1"/>
</dbReference>
<dbReference type="GO" id="GO:1904680">
    <property type="term" value="F:peptide transmembrane transporter activity"/>
    <property type="evidence" value="ECO:0007669"/>
    <property type="project" value="TreeGrafter"/>
</dbReference>
<reference evidence="6 7" key="2">
    <citation type="submission" date="2020-08" db="EMBL/GenBank/DDBJ databases">
        <authorList>
            <person name="Partida-Martinez L."/>
            <person name="Huntemann M."/>
            <person name="Clum A."/>
            <person name="Wang J."/>
            <person name="Palaniappan K."/>
            <person name="Ritter S."/>
            <person name="Chen I.-M."/>
            <person name="Stamatis D."/>
            <person name="Reddy T."/>
            <person name="O'Malley R."/>
            <person name="Daum C."/>
            <person name="Shapiro N."/>
            <person name="Ivanova N."/>
            <person name="Kyrpides N."/>
            <person name="Woyke T."/>
        </authorList>
    </citation>
    <scope>NUCLEOTIDE SEQUENCE [LARGE SCALE GENOMIC DNA]</scope>
    <source>
        <strain evidence="6 7">RAS26</strain>
    </source>
</reference>
<evidence type="ECO:0000313" key="6">
    <source>
        <dbReference type="EMBL" id="MBB2923881.1"/>
    </source>
</evidence>
<dbReference type="EMBL" id="JACHVX010000004">
    <property type="protein sequence ID" value="MBB2923881.1"/>
    <property type="molecule type" value="Genomic_DNA"/>
</dbReference>
<evidence type="ECO:0000256" key="3">
    <source>
        <dbReference type="ARBA" id="ARBA00022729"/>
    </source>
</evidence>
<dbReference type="Gene3D" id="3.10.105.10">
    <property type="entry name" value="Dipeptide-binding Protein, Domain 3"/>
    <property type="match status" value="1"/>
</dbReference>
<feature type="signal peptide" evidence="4">
    <location>
        <begin position="1"/>
        <end position="22"/>
    </location>
</feature>
<gene>
    <name evidence="6" type="ORF">FHR80_002809</name>
</gene>
<evidence type="ECO:0000313" key="7">
    <source>
        <dbReference type="Proteomes" id="UP000518206"/>
    </source>
</evidence>
<dbReference type="GO" id="GO:0042597">
    <property type="term" value="C:periplasmic space"/>
    <property type="evidence" value="ECO:0007669"/>
    <property type="project" value="UniProtKB-ARBA"/>
</dbReference>
<dbReference type="Gene3D" id="3.40.190.10">
    <property type="entry name" value="Periplasmic binding protein-like II"/>
    <property type="match status" value="1"/>
</dbReference>
<feature type="domain" description="Solute-binding protein family 5" evidence="5">
    <location>
        <begin position="94"/>
        <end position="522"/>
    </location>
</feature>
<organism evidence="6 7">
    <name type="scientific">Cellulomonas cellasea</name>
    <dbReference type="NCBI Taxonomy" id="43670"/>
    <lineage>
        <taxon>Bacteria</taxon>
        <taxon>Bacillati</taxon>
        <taxon>Actinomycetota</taxon>
        <taxon>Actinomycetes</taxon>
        <taxon>Micrococcales</taxon>
        <taxon>Cellulomonadaceae</taxon>
        <taxon>Cellulomonas</taxon>
    </lineage>
</organism>
<evidence type="ECO:0000259" key="5">
    <source>
        <dbReference type="Pfam" id="PF00496"/>
    </source>
</evidence>
<dbReference type="PROSITE" id="PS51257">
    <property type="entry name" value="PROKAR_LIPOPROTEIN"/>
    <property type="match status" value="1"/>
</dbReference>
<dbReference type="AlphaFoldDB" id="A0A7W4UGQ9"/>
<dbReference type="RefSeq" id="WP_183296712.1">
    <property type="nucleotide sequence ID" value="NZ_JACHVX010000004.1"/>
</dbReference>
<dbReference type="InterPro" id="IPR039424">
    <property type="entry name" value="SBP_5"/>
</dbReference>
<accession>A0A7W4UGQ9</accession>
<evidence type="ECO:0000256" key="1">
    <source>
        <dbReference type="ARBA" id="ARBA00005695"/>
    </source>
</evidence>
<dbReference type="SUPFAM" id="SSF53850">
    <property type="entry name" value="Periplasmic binding protein-like II"/>
    <property type="match status" value="1"/>
</dbReference>
<dbReference type="GO" id="GO:0015833">
    <property type="term" value="P:peptide transport"/>
    <property type="evidence" value="ECO:0007669"/>
    <property type="project" value="TreeGrafter"/>
</dbReference>
<protein>
    <submittedName>
        <fullName evidence="6">Peptide/nickel transport system substrate-binding protein</fullName>
    </submittedName>
</protein>
<dbReference type="InterPro" id="IPR030678">
    <property type="entry name" value="Peptide/Ni-bd"/>
</dbReference>
<evidence type="ECO:0000256" key="4">
    <source>
        <dbReference type="SAM" id="SignalP"/>
    </source>
</evidence>
<dbReference type="GO" id="GO:0043190">
    <property type="term" value="C:ATP-binding cassette (ABC) transporter complex"/>
    <property type="evidence" value="ECO:0007669"/>
    <property type="project" value="InterPro"/>
</dbReference>
<name>A0A7W4UGQ9_9CELL</name>
<proteinExistence type="inferred from homology"/>
<keyword evidence="3 4" id="KW-0732">Signal</keyword>
<dbReference type="InterPro" id="IPR000914">
    <property type="entry name" value="SBP_5_dom"/>
</dbReference>
<sequence>MKIRRTSAVVAVAATGALVLSACTSEGPAESEIEETTSVNVGWNQPFYSQNNLTASGNATANANIIYMTAGNGFWYYDGDLNIAKNEDFGTYEVVTEDPLTVKYTVNEGVTWSDGTPVDAADLMLFWGAQNDKFDSVEPETDEEGNVTNQDVVDAGVFFNSTSEAMNVVTETPEIGDDGRSLTITYSEPRSDWEVSFYMPPVAAHAVAALGLDITDPEEGKQAVIDAFANNDAAALSPLSKSWNEDFNFTSMPDNELQYLAHGPYVLTDFVENEYLTLELRDDYEWGPVPKVDSVTVRYNEDPLAAVTALQNGELDLIAPQSSVDVLATLDTLEGVNVEGAPEGTFEHVDLQFTNGGPFDAATYGGDAAKALKVRQAFLKTIPRQEIIEKLIQPLQPDAETRDSFIYVPGSEAYDEVVANNKSELWAEVDIAGAKALLAEVGVPAVDVRLMFGQGNVRRENEFQLIAASAAQAGFNVINASSTDWGDRLDTDRTGYDAALFGWQSTNTFALNSEANFISGGQNNFYGYSDPEVDALWEELRANTDPAAEAELVAQIETKLNEAAFGVTIFQFPGVVASRDVLQGVSTIPLSPTIFWNFWEWEVSSEA</sequence>
<dbReference type="PANTHER" id="PTHR30290:SF9">
    <property type="entry name" value="OLIGOPEPTIDE-BINDING PROTEIN APPA"/>
    <property type="match status" value="1"/>
</dbReference>
<dbReference type="Pfam" id="PF00496">
    <property type="entry name" value="SBP_bac_5"/>
    <property type="match status" value="1"/>
</dbReference>
<comment type="caution">
    <text evidence="6">The sequence shown here is derived from an EMBL/GenBank/DDBJ whole genome shotgun (WGS) entry which is preliminary data.</text>
</comment>